<dbReference type="PANTHER" id="PTHR31088:SF9">
    <property type="entry name" value="PHAGE SHOCK PROTEIN A"/>
    <property type="match status" value="1"/>
</dbReference>
<dbReference type="Pfam" id="PF04012">
    <property type="entry name" value="PspA_IM30"/>
    <property type="match status" value="1"/>
</dbReference>
<feature type="coiled-coil region" evidence="2">
    <location>
        <begin position="117"/>
        <end position="144"/>
    </location>
</feature>
<organism evidence="4 5">
    <name type="scientific">Vibrio nitrifigilis</name>
    <dbReference type="NCBI Taxonomy" id="2789781"/>
    <lineage>
        <taxon>Bacteria</taxon>
        <taxon>Pseudomonadati</taxon>
        <taxon>Pseudomonadota</taxon>
        <taxon>Gammaproteobacteria</taxon>
        <taxon>Vibrionales</taxon>
        <taxon>Vibrionaceae</taxon>
        <taxon>Vibrio</taxon>
    </lineage>
</organism>
<protein>
    <submittedName>
        <fullName evidence="4">PspA/IM30 family protein</fullName>
    </submittedName>
</protein>
<keyword evidence="2" id="KW-0175">Coiled coil</keyword>
<name>A0ABS0GBG6_9VIBR</name>
<dbReference type="Proteomes" id="UP000597206">
    <property type="component" value="Unassembled WGS sequence"/>
</dbReference>
<evidence type="ECO:0000313" key="5">
    <source>
        <dbReference type="Proteomes" id="UP000597206"/>
    </source>
</evidence>
<dbReference type="EMBL" id="JADPMR010000001">
    <property type="protein sequence ID" value="MBF8999760.1"/>
    <property type="molecule type" value="Genomic_DNA"/>
</dbReference>
<dbReference type="InterPro" id="IPR007157">
    <property type="entry name" value="PspA_VIPP1"/>
</dbReference>
<dbReference type="PANTHER" id="PTHR31088">
    <property type="entry name" value="MEMBRANE-ASSOCIATED PROTEIN VIPP1, CHLOROPLASTIC"/>
    <property type="match status" value="1"/>
</dbReference>
<reference evidence="4 5" key="1">
    <citation type="submission" date="2020-11" db="EMBL/GenBank/DDBJ databases">
        <title>Vibrio nitrifigilis sp. nov., a marine nitrogen-fixing bacterium isolated from the lagoon sediment of an islet inside an atoll.</title>
        <authorList>
            <person name="Wang L.-T."/>
            <person name="Shieh W.Y."/>
        </authorList>
    </citation>
    <scope>NUCLEOTIDE SEQUENCE [LARGE SCALE GENOMIC DNA]</scope>
    <source>
        <strain evidence="4 5">NFV-1</strain>
    </source>
</reference>
<keyword evidence="5" id="KW-1185">Reference proteome</keyword>
<comment type="similarity">
    <text evidence="1">Belongs to the PspA/Vipp/IM30 family.</text>
</comment>
<comment type="caution">
    <text evidence="4">The sequence shown here is derived from an EMBL/GenBank/DDBJ whole genome shotgun (WGS) entry which is preliminary data.</text>
</comment>
<accession>A0ABS0GBG6</accession>
<gene>
    <name evidence="4" type="ORF">I1A42_04170</name>
</gene>
<evidence type="ECO:0000313" key="4">
    <source>
        <dbReference type="EMBL" id="MBF8999760.1"/>
    </source>
</evidence>
<proteinExistence type="inferred from homology"/>
<dbReference type="RefSeq" id="WP_196122746.1">
    <property type="nucleotide sequence ID" value="NZ_JADPMR010000001.1"/>
</dbReference>
<feature type="compositionally biased region" description="Basic and acidic residues" evidence="3">
    <location>
        <begin position="190"/>
        <end position="201"/>
    </location>
</feature>
<evidence type="ECO:0000256" key="1">
    <source>
        <dbReference type="ARBA" id="ARBA00043985"/>
    </source>
</evidence>
<sequence>MSVFKKLFSAFKGGINDAAESVVDANQLRILEQEIREVRSAIRDADESLVSIMAKRKIAEKKVSDIQLSITQYEQNALSASEKGHQDLALECAQRVVELTQEKDVEQSQLDVFLQAENKLRTNVSSSKSKLKQLEQQLDLVKATGQVQKAQAATNASVYGASSKTSTALDSLNRIKELQSQKQAELEAQEELHDAESGQDLDKKLADAGINGERLDAQSELERILGKK</sequence>
<feature type="region of interest" description="Disordered" evidence="3">
    <location>
        <begin position="180"/>
        <end position="201"/>
    </location>
</feature>
<evidence type="ECO:0000256" key="2">
    <source>
        <dbReference type="SAM" id="Coils"/>
    </source>
</evidence>
<feature type="coiled-coil region" evidence="2">
    <location>
        <begin position="28"/>
        <end position="76"/>
    </location>
</feature>
<evidence type="ECO:0000256" key="3">
    <source>
        <dbReference type="SAM" id="MobiDB-lite"/>
    </source>
</evidence>